<reference evidence="2" key="1">
    <citation type="submission" date="2022-12" db="EMBL/GenBank/DDBJ databases">
        <authorList>
            <person name="Alioto T."/>
            <person name="Alioto T."/>
            <person name="Gomez Garrido J."/>
        </authorList>
    </citation>
    <scope>NUCLEOTIDE SEQUENCE</scope>
</reference>
<evidence type="ECO:0000256" key="1">
    <source>
        <dbReference type="SAM" id="MobiDB-lite"/>
    </source>
</evidence>
<keyword evidence="3" id="KW-1185">Reference proteome</keyword>
<gene>
    <name evidence="2" type="ORF">PODLI_1B023201</name>
</gene>
<feature type="region of interest" description="Disordered" evidence="1">
    <location>
        <begin position="1"/>
        <end position="49"/>
    </location>
</feature>
<feature type="compositionally biased region" description="Polar residues" evidence="1">
    <location>
        <begin position="106"/>
        <end position="116"/>
    </location>
</feature>
<feature type="region of interest" description="Disordered" evidence="1">
    <location>
        <begin position="66"/>
        <end position="85"/>
    </location>
</feature>
<dbReference type="Proteomes" id="UP001178461">
    <property type="component" value="Chromosome 7"/>
</dbReference>
<dbReference type="EMBL" id="OX395132">
    <property type="protein sequence ID" value="CAI5779379.1"/>
    <property type="molecule type" value="Genomic_DNA"/>
</dbReference>
<accession>A0AA35P8W6</accession>
<dbReference type="AlphaFoldDB" id="A0AA35P8W6"/>
<feature type="region of interest" description="Disordered" evidence="1">
    <location>
        <begin position="90"/>
        <end position="157"/>
    </location>
</feature>
<proteinExistence type="predicted"/>
<protein>
    <submittedName>
        <fullName evidence="2">Uncharacterized protein</fullName>
    </submittedName>
</protein>
<name>A0AA35P8W6_9SAUR</name>
<evidence type="ECO:0000313" key="3">
    <source>
        <dbReference type="Proteomes" id="UP001178461"/>
    </source>
</evidence>
<sequence length="157" mass="17233">MGRRQAESAARGRGVRKGRERAAGSWKRFPPPELRESGQSRGGGGLRGLAVGTARHQCARLARLKRPPLEQGSTAEGGNWRLSRGVGPLSAVRRGERSGVDAVTSPHRQTFWSAASPQERARPFRPVPRRLRVGLPKGTLARPKEPKHRQPIRTQSC</sequence>
<organism evidence="2 3">
    <name type="scientific">Podarcis lilfordi</name>
    <name type="common">Lilford's wall lizard</name>
    <dbReference type="NCBI Taxonomy" id="74358"/>
    <lineage>
        <taxon>Eukaryota</taxon>
        <taxon>Metazoa</taxon>
        <taxon>Chordata</taxon>
        <taxon>Craniata</taxon>
        <taxon>Vertebrata</taxon>
        <taxon>Euteleostomi</taxon>
        <taxon>Lepidosauria</taxon>
        <taxon>Squamata</taxon>
        <taxon>Bifurcata</taxon>
        <taxon>Unidentata</taxon>
        <taxon>Episquamata</taxon>
        <taxon>Laterata</taxon>
        <taxon>Lacertibaenia</taxon>
        <taxon>Lacertidae</taxon>
        <taxon>Podarcis</taxon>
    </lineage>
</organism>
<evidence type="ECO:0000313" key="2">
    <source>
        <dbReference type="EMBL" id="CAI5779379.1"/>
    </source>
</evidence>